<evidence type="ECO:0000256" key="3">
    <source>
        <dbReference type="PIRSR" id="PIRSR605511-2"/>
    </source>
</evidence>
<comment type="cofactor">
    <cofactor evidence="3">
        <name>Zn(2+)</name>
        <dbReference type="ChEBI" id="CHEBI:29105"/>
    </cofactor>
    <text evidence="3">Binds 1 divalent metal cation per subunit.</text>
</comment>
<evidence type="ECO:0000256" key="2">
    <source>
        <dbReference type="PIRSR" id="PIRSR605511-1"/>
    </source>
</evidence>
<keyword evidence="3" id="KW-0479">Metal-binding</keyword>
<proteinExistence type="inferred from homology"/>
<dbReference type="EMBL" id="BONH01000006">
    <property type="protein sequence ID" value="GIF96766.1"/>
    <property type="molecule type" value="Genomic_DNA"/>
</dbReference>
<dbReference type="Gene3D" id="2.120.10.30">
    <property type="entry name" value="TolB, C-terminal domain"/>
    <property type="match status" value="1"/>
</dbReference>
<feature type="binding site" evidence="3">
    <location>
        <position position="154"/>
    </location>
    <ligand>
        <name>a divalent metal cation</name>
        <dbReference type="ChEBI" id="CHEBI:60240"/>
    </ligand>
</feature>
<dbReference type="PRINTS" id="PR01790">
    <property type="entry name" value="SMP30FAMILY"/>
</dbReference>
<dbReference type="GO" id="GO:0019853">
    <property type="term" value="P:L-ascorbic acid biosynthetic process"/>
    <property type="evidence" value="ECO:0007669"/>
    <property type="project" value="TreeGrafter"/>
</dbReference>
<dbReference type="AlphaFoldDB" id="A0A8J3KB90"/>
<feature type="active site" description="Proton donor/acceptor" evidence="2">
    <location>
        <position position="204"/>
    </location>
</feature>
<accession>A0A8J3KB90</accession>
<dbReference type="Proteomes" id="UP000659904">
    <property type="component" value="Unassembled WGS sequence"/>
</dbReference>
<dbReference type="InterPro" id="IPR005511">
    <property type="entry name" value="SMP-30"/>
</dbReference>
<dbReference type="InterPro" id="IPR013658">
    <property type="entry name" value="SGL"/>
</dbReference>
<sequence>MTTQEQAVLHDPIPWSEDRLELGEGARWVDGRLVLVDLLAGRLLETGGDEPGPLRELYRLDRPLGAVAPVAGRPGRWLAAAGTGLALLDDGHVHPLTDLESTNPVPARMNDAVADPHGRFWAGSMTYDATPGGGTLFRHDHPTQPAVTGLTITNGPAFDPTGTLMYLADTPLGHVDRFTVDPATGELSEQTPFLRLTAADGFPDGMTVDAAGNLWVALWGGHAVRRYRPDGSLDGEIRLAAAQPTSVCLGGPDLRRLFVTTANYGLAQPGPVDGALLAVDVDIAGLPAAAASWTGRD</sequence>
<dbReference type="InterPro" id="IPR011042">
    <property type="entry name" value="6-blade_b-propeller_TolB-like"/>
</dbReference>
<evidence type="ECO:0000313" key="6">
    <source>
        <dbReference type="Proteomes" id="UP000659904"/>
    </source>
</evidence>
<protein>
    <submittedName>
        <fullName evidence="5">Calcium-binding protein</fullName>
    </submittedName>
</protein>
<dbReference type="GO" id="GO:0005509">
    <property type="term" value="F:calcium ion binding"/>
    <property type="evidence" value="ECO:0007669"/>
    <property type="project" value="TreeGrafter"/>
</dbReference>
<keyword evidence="6" id="KW-1185">Reference proteome</keyword>
<dbReference type="SUPFAM" id="SSF63829">
    <property type="entry name" value="Calcium-dependent phosphotriesterase"/>
    <property type="match status" value="1"/>
</dbReference>
<keyword evidence="3" id="KW-0862">Zinc</keyword>
<comment type="caution">
    <text evidence="5">The sequence shown here is derived from an EMBL/GenBank/DDBJ whole genome shotgun (WGS) entry which is preliminary data.</text>
</comment>
<dbReference type="Pfam" id="PF08450">
    <property type="entry name" value="SGL"/>
    <property type="match status" value="1"/>
</dbReference>
<name>A0A8J3KB90_9ACTN</name>
<feature type="binding site" evidence="3">
    <location>
        <position position="204"/>
    </location>
    <ligand>
        <name>a divalent metal cation</name>
        <dbReference type="ChEBI" id="CHEBI:60240"/>
    </ligand>
</feature>
<dbReference type="PANTHER" id="PTHR10907:SF47">
    <property type="entry name" value="REGUCALCIN"/>
    <property type="match status" value="1"/>
</dbReference>
<reference evidence="5 6" key="1">
    <citation type="submission" date="2021-01" db="EMBL/GenBank/DDBJ databases">
        <title>Whole genome shotgun sequence of Catellatospora citrea NBRC 14495.</title>
        <authorList>
            <person name="Komaki H."/>
            <person name="Tamura T."/>
        </authorList>
    </citation>
    <scope>NUCLEOTIDE SEQUENCE [LARGE SCALE GENOMIC DNA]</scope>
    <source>
        <strain evidence="5 6">NBRC 14495</strain>
    </source>
</reference>
<feature type="domain" description="SMP-30/Gluconolactonase/LRE-like region" evidence="4">
    <location>
        <begin position="22"/>
        <end position="263"/>
    </location>
</feature>
<feature type="binding site" evidence="3">
    <location>
        <position position="108"/>
    </location>
    <ligand>
        <name>substrate</name>
    </ligand>
</feature>
<dbReference type="PANTHER" id="PTHR10907">
    <property type="entry name" value="REGUCALCIN"/>
    <property type="match status" value="1"/>
</dbReference>
<feature type="binding site" evidence="3">
    <location>
        <position position="128"/>
    </location>
    <ligand>
        <name>substrate</name>
    </ligand>
</feature>
<organism evidence="5 6">
    <name type="scientific">Catellatospora citrea</name>
    <dbReference type="NCBI Taxonomy" id="53366"/>
    <lineage>
        <taxon>Bacteria</taxon>
        <taxon>Bacillati</taxon>
        <taxon>Actinomycetota</taxon>
        <taxon>Actinomycetes</taxon>
        <taxon>Micromonosporales</taxon>
        <taxon>Micromonosporaceae</taxon>
        <taxon>Catellatospora</taxon>
    </lineage>
</organism>
<evidence type="ECO:0000259" key="4">
    <source>
        <dbReference type="Pfam" id="PF08450"/>
    </source>
</evidence>
<gene>
    <name evidence="5" type="ORF">Cci01nite_18600</name>
</gene>
<feature type="binding site" evidence="3">
    <location>
        <position position="110"/>
    </location>
    <ligand>
        <name>substrate</name>
    </ligand>
</feature>
<dbReference type="GO" id="GO:0004341">
    <property type="term" value="F:gluconolactonase activity"/>
    <property type="evidence" value="ECO:0007669"/>
    <property type="project" value="TreeGrafter"/>
</dbReference>
<evidence type="ECO:0000313" key="5">
    <source>
        <dbReference type="EMBL" id="GIF96766.1"/>
    </source>
</evidence>
<comment type="similarity">
    <text evidence="1">Belongs to the SMP-30/CGR1 family.</text>
</comment>
<feature type="binding site" evidence="3">
    <location>
        <position position="24"/>
    </location>
    <ligand>
        <name>a divalent metal cation</name>
        <dbReference type="ChEBI" id="CHEBI:60240"/>
    </ligand>
</feature>
<dbReference type="RefSeq" id="WP_120319680.1">
    <property type="nucleotide sequence ID" value="NZ_BONH01000006.1"/>
</dbReference>
<evidence type="ECO:0000256" key="1">
    <source>
        <dbReference type="ARBA" id="ARBA00008853"/>
    </source>
</evidence>